<dbReference type="InterPro" id="IPR043136">
    <property type="entry name" value="B30.2/SPRY_sf"/>
</dbReference>
<dbReference type="PROSITE" id="PS50188">
    <property type="entry name" value="B302_SPRY"/>
    <property type="match status" value="1"/>
</dbReference>
<dbReference type="SMART" id="SM00449">
    <property type="entry name" value="SPRY"/>
    <property type="match status" value="1"/>
</dbReference>
<feature type="chain" id="PRO_5008147121" evidence="2">
    <location>
        <begin position="18"/>
        <end position="280"/>
    </location>
</feature>
<dbReference type="InterPro" id="IPR003877">
    <property type="entry name" value="SPRY_dom"/>
</dbReference>
<accession>A0A183C5S5</accession>
<evidence type="ECO:0000313" key="4">
    <source>
        <dbReference type="Proteomes" id="UP000050741"/>
    </source>
</evidence>
<proteinExistence type="predicted"/>
<dbReference type="Pfam" id="PF00622">
    <property type="entry name" value="SPRY"/>
    <property type="match status" value="1"/>
</dbReference>
<dbReference type="WBParaSite" id="GPLIN_000822000">
    <property type="protein sequence ID" value="GPLIN_000822000"/>
    <property type="gene ID" value="GPLIN_000822000"/>
</dbReference>
<sequence>MAFWILFLSVLIIQIHCQQQKQQHLVSESDDREAFDEHLNATTDRGYVGDWQQQNGNGENKIQQMELEMEELKENASLCENNHWDSEDCHNDLLLLKPDLLKIVCRGKEEFYRSVRAAFAQPQKSGILYYEVKIVMAQRNYTRDIAIGLAPKSTPLNNTGVGKYNDTYAYFDDGFIYGHNIGGYGGNLNFEAGDVIGCGVDLARQEIIYTKNGRRLNTSNMLVHSVELFPAVSLRNPGDIVEANFGPSFKYNMPDASLSARLISVEKLFVVMMMLGTFLR</sequence>
<reference evidence="5" key="2">
    <citation type="submission" date="2016-06" db="UniProtKB">
        <authorList>
            <consortium name="WormBaseParasite"/>
        </authorList>
    </citation>
    <scope>IDENTIFICATION</scope>
</reference>
<organism evidence="4 5">
    <name type="scientific">Globodera pallida</name>
    <name type="common">Potato cyst nematode worm</name>
    <name type="synonym">Heterodera pallida</name>
    <dbReference type="NCBI Taxonomy" id="36090"/>
    <lineage>
        <taxon>Eukaryota</taxon>
        <taxon>Metazoa</taxon>
        <taxon>Ecdysozoa</taxon>
        <taxon>Nematoda</taxon>
        <taxon>Chromadorea</taxon>
        <taxon>Rhabditida</taxon>
        <taxon>Tylenchina</taxon>
        <taxon>Tylenchomorpha</taxon>
        <taxon>Tylenchoidea</taxon>
        <taxon>Heteroderidae</taxon>
        <taxon>Heteroderinae</taxon>
        <taxon>Globodera</taxon>
    </lineage>
</organism>
<evidence type="ECO:0000259" key="3">
    <source>
        <dbReference type="PROSITE" id="PS50188"/>
    </source>
</evidence>
<evidence type="ECO:0000256" key="2">
    <source>
        <dbReference type="SAM" id="SignalP"/>
    </source>
</evidence>
<evidence type="ECO:0000256" key="1">
    <source>
        <dbReference type="SAM" id="Coils"/>
    </source>
</evidence>
<protein>
    <submittedName>
        <fullName evidence="5">B30.2/SPRY domain-containing protein</fullName>
    </submittedName>
</protein>
<dbReference type="SUPFAM" id="SSF49899">
    <property type="entry name" value="Concanavalin A-like lectins/glucanases"/>
    <property type="match status" value="1"/>
</dbReference>
<dbReference type="AlphaFoldDB" id="A0A183C5S5"/>
<keyword evidence="4" id="KW-1185">Reference proteome</keyword>
<reference evidence="4" key="1">
    <citation type="submission" date="2014-05" db="EMBL/GenBank/DDBJ databases">
        <title>The genome and life-stage specific transcriptomes of Globodera pallida elucidate key aspects of plant parasitism by a cyst nematode.</title>
        <authorList>
            <person name="Cotton J.A."/>
            <person name="Lilley C.J."/>
            <person name="Jones L.M."/>
            <person name="Kikuchi T."/>
            <person name="Reid A.J."/>
            <person name="Thorpe P."/>
            <person name="Tsai I.J."/>
            <person name="Beasley H."/>
            <person name="Blok V."/>
            <person name="Cock P.J.A."/>
            <person name="Van den Akker S.E."/>
            <person name="Holroyd N."/>
            <person name="Hunt M."/>
            <person name="Mantelin S."/>
            <person name="Naghra H."/>
            <person name="Pain A."/>
            <person name="Palomares-Rius J.E."/>
            <person name="Zarowiecki M."/>
            <person name="Berriman M."/>
            <person name="Jones J.T."/>
            <person name="Urwin P.E."/>
        </authorList>
    </citation>
    <scope>NUCLEOTIDE SEQUENCE [LARGE SCALE GENOMIC DNA]</scope>
    <source>
        <strain evidence="4">Lindley</strain>
    </source>
</reference>
<dbReference type="Proteomes" id="UP000050741">
    <property type="component" value="Unassembled WGS sequence"/>
</dbReference>
<name>A0A183C5S5_GLOPA</name>
<feature type="signal peptide" evidence="2">
    <location>
        <begin position="1"/>
        <end position="17"/>
    </location>
</feature>
<dbReference type="InterPro" id="IPR013320">
    <property type="entry name" value="ConA-like_dom_sf"/>
</dbReference>
<dbReference type="CDD" id="cd12885">
    <property type="entry name" value="SPRY_RanBP_like"/>
    <property type="match status" value="1"/>
</dbReference>
<keyword evidence="2" id="KW-0732">Signal</keyword>
<evidence type="ECO:0000313" key="5">
    <source>
        <dbReference type="WBParaSite" id="GPLIN_000822000"/>
    </source>
</evidence>
<dbReference type="Gene3D" id="2.60.120.920">
    <property type="match status" value="1"/>
</dbReference>
<dbReference type="InterPro" id="IPR044736">
    <property type="entry name" value="Gid1/RanBPM/SPLA_SPRY"/>
</dbReference>
<keyword evidence="1" id="KW-0175">Coiled coil</keyword>
<feature type="domain" description="B30.2/SPRY" evidence="3">
    <location>
        <begin position="62"/>
        <end position="250"/>
    </location>
</feature>
<feature type="coiled-coil region" evidence="1">
    <location>
        <begin position="55"/>
        <end position="82"/>
    </location>
</feature>
<dbReference type="InterPro" id="IPR001870">
    <property type="entry name" value="B30.2/SPRY"/>
</dbReference>